<organism evidence="1">
    <name type="scientific">Lepeophtheirus salmonis</name>
    <name type="common">Salmon louse</name>
    <name type="synonym">Caligus salmonis</name>
    <dbReference type="NCBI Taxonomy" id="72036"/>
    <lineage>
        <taxon>Eukaryota</taxon>
        <taxon>Metazoa</taxon>
        <taxon>Ecdysozoa</taxon>
        <taxon>Arthropoda</taxon>
        <taxon>Crustacea</taxon>
        <taxon>Multicrustacea</taxon>
        <taxon>Hexanauplia</taxon>
        <taxon>Copepoda</taxon>
        <taxon>Siphonostomatoida</taxon>
        <taxon>Caligidae</taxon>
        <taxon>Lepeophtheirus</taxon>
    </lineage>
</organism>
<dbReference type="AlphaFoldDB" id="A0A0K2VJ34"/>
<proteinExistence type="predicted"/>
<reference evidence="1" key="1">
    <citation type="submission" date="2014-05" db="EMBL/GenBank/DDBJ databases">
        <authorList>
            <person name="Chronopoulou M."/>
        </authorList>
    </citation>
    <scope>NUCLEOTIDE SEQUENCE</scope>
    <source>
        <tissue evidence="1">Whole organism</tissue>
    </source>
</reference>
<sequence length="25" mass="3017">MWPINIKTILNNNKENEISEYILLL</sequence>
<accession>A0A0K2VJ34</accession>
<dbReference type="EMBL" id="HACA01033098">
    <property type="protein sequence ID" value="CDW50459.1"/>
    <property type="molecule type" value="Transcribed_RNA"/>
</dbReference>
<evidence type="ECO:0000313" key="1">
    <source>
        <dbReference type="EMBL" id="CDW50459.1"/>
    </source>
</evidence>
<protein>
    <submittedName>
        <fullName evidence="1">Uncharacterized protein</fullName>
    </submittedName>
</protein>
<name>A0A0K2VJ34_LEPSM</name>